<dbReference type="InterPro" id="IPR015134">
    <property type="entry name" value="MEF2-bd"/>
</dbReference>
<feature type="region of interest" description="Disordered" evidence="18">
    <location>
        <begin position="2520"/>
        <end position="2551"/>
    </location>
</feature>
<feature type="compositionally biased region" description="Low complexity" evidence="18">
    <location>
        <begin position="2535"/>
        <end position="2545"/>
    </location>
</feature>
<name>A0A498N967_LABRO</name>
<feature type="region of interest" description="Disordered" evidence="18">
    <location>
        <begin position="2194"/>
        <end position="2261"/>
    </location>
</feature>
<feature type="region of interest" description="Disordered" evidence="18">
    <location>
        <begin position="1795"/>
        <end position="1826"/>
    </location>
</feature>
<dbReference type="Proteomes" id="UP000290572">
    <property type="component" value="Unassembled WGS sequence"/>
</dbReference>
<comment type="subcellular location">
    <subcellularLocation>
        <location evidence="2">Chromosome</location>
    </subcellularLocation>
    <subcellularLocation>
        <location evidence="1">Nucleus</location>
    </subcellularLocation>
</comment>
<feature type="region of interest" description="Disordered" evidence="18">
    <location>
        <begin position="2597"/>
        <end position="2625"/>
    </location>
</feature>
<dbReference type="FunFam" id="1.25.40.10:FF:000654">
    <property type="entry name" value="Calcineurin-binding protein 1"/>
    <property type="match status" value="1"/>
</dbReference>
<dbReference type="PROSITE" id="PS50005">
    <property type="entry name" value="TPR"/>
    <property type="match status" value="1"/>
</dbReference>
<dbReference type="SMART" id="SM00368">
    <property type="entry name" value="LRR_RI"/>
    <property type="match status" value="3"/>
</dbReference>
<evidence type="ECO:0000256" key="7">
    <source>
        <dbReference type="ARBA" id="ARBA00022763"/>
    </source>
</evidence>
<evidence type="ECO:0000256" key="2">
    <source>
        <dbReference type="ARBA" id="ARBA00004286"/>
    </source>
</evidence>
<evidence type="ECO:0000313" key="21">
    <source>
        <dbReference type="Proteomes" id="UP000290572"/>
    </source>
</evidence>
<accession>A0A498N967</accession>
<feature type="compositionally biased region" description="Polar residues" evidence="18">
    <location>
        <begin position="1941"/>
        <end position="1982"/>
    </location>
</feature>
<keyword evidence="9" id="KW-0156">Chromatin regulator</keyword>
<dbReference type="PANTHER" id="PTHR15502:SF7">
    <property type="entry name" value="CALCINEURIN-BINDING PROTEIN CABIN-1"/>
    <property type="match status" value="1"/>
</dbReference>
<feature type="compositionally biased region" description="Polar residues" evidence="18">
    <location>
        <begin position="2522"/>
        <end position="2531"/>
    </location>
</feature>
<feature type="compositionally biased region" description="Basic and acidic residues" evidence="18">
    <location>
        <begin position="2324"/>
        <end position="2333"/>
    </location>
</feature>
<evidence type="ECO:0000256" key="9">
    <source>
        <dbReference type="ARBA" id="ARBA00022853"/>
    </source>
</evidence>
<keyword evidence="21" id="KW-1185">Reference proteome</keyword>
<feature type="region of interest" description="Disordered" evidence="18">
    <location>
        <begin position="2370"/>
        <end position="2395"/>
    </location>
</feature>
<comment type="similarity">
    <text evidence="3">Belongs to the Tonsoku family.</text>
</comment>
<dbReference type="FunFam" id="1.25.40.10:FF:000076">
    <property type="entry name" value="calcineurin-binding protein cabin-1 isoform X1"/>
    <property type="match status" value="1"/>
</dbReference>
<evidence type="ECO:0000256" key="5">
    <source>
        <dbReference type="ARBA" id="ARBA00022553"/>
    </source>
</evidence>
<dbReference type="Gene3D" id="1.25.40.10">
    <property type="entry name" value="Tetratricopeptide repeat domain"/>
    <property type="match status" value="2"/>
</dbReference>
<evidence type="ECO:0000256" key="6">
    <source>
        <dbReference type="ARBA" id="ARBA00022737"/>
    </source>
</evidence>
<gene>
    <name evidence="20" type="ORF">ROHU_018971</name>
</gene>
<evidence type="ECO:0000256" key="15">
    <source>
        <dbReference type="ARBA" id="ARBA00078627"/>
    </source>
</evidence>
<comment type="caution">
    <text evidence="20">The sequence shown here is derived from an EMBL/GenBank/DDBJ whole genome shotgun (WGS) entry which is preliminary data.</text>
</comment>
<feature type="region of interest" description="Disordered" evidence="18">
    <location>
        <begin position="306"/>
        <end position="355"/>
    </location>
</feature>
<dbReference type="SUPFAM" id="SSF48452">
    <property type="entry name" value="TPR-like"/>
    <property type="match status" value="2"/>
</dbReference>
<dbReference type="GO" id="GO:0005694">
    <property type="term" value="C:chromosome"/>
    <property type="evidence" value="ECO:0007669"/>
    <property type="project" value="UniProtKB-SubCell"/>
</dbReference>
<dbReference type="STRING" id="84645.A0A498N967"/>
<proteinExistence type="evidence at protein level"/>
<dbReference type="PANTHER" id="PTHR15502">
    <property type="entry name" value="CALCINEURIN-BINDING PROTEIN CABIN 1-RELATED"/>
    <property type="match status" value="1"/>
</dbReference>
<evidence type="ECO:0000256" key="12">
    <source>
        <dbReference type="ARBA" id="ARBA00030801"/>
    </source>
</evidence>
<feature type="repeat" description="TPR" evidence="16">
    <location>
        <begin position="1543"/>
        <end position="1576"/>
    </location>
</feature>
<keyword evidence="22" id="KW-1267">Proteomics identification</keyword>
<reference evidence="20 21" key="1">
    <citation type="submission" date="2018-03" db="EMBL/GenBank/DDBJ databases">
        <title>Draft genome sequence of Rohu Carp (Labeo rohita).</title>
        <authorList>
            <person name="Das P."/>
            <person name="Kushwaha B."/>
            <person name="Joshi C.G."/>
            <person name="Kumar D."/>
            <person name="Nagpure N.S."/>
            <person name="Sahoo L."/>
            <person name="Das S.P."/>
            <person name="Bit A."/>
            <person name="Patnaik S."/>
            <person name="Meher P.K."/>
            <person name="Jayasankar P."/>
            <person name="Koringa P.G."/>
            <person name="Patel N.V."/>
            <person name="Hinsu A.T."/>
            <person name="Kumar R."/>
            <person name="Pandey M."/>
            <person name="Agarwal S."/>
            <person name="Srivastava S."/>
            <person name="Singh M."/>
            <person name="Iquebal M.A."/>
            <person name="Jaiswal S."/>
            <person name="Angadi U.B."/>
            <person name="Kumar N."/>
            <person name="Raza M."/>
            <person name="Shah T.M."/>
            <person name="Rai A."/>
            <person name="Jena J.K."/>
        </authorList>
    </citation>
    <scope>NUCLEOTIDE SEQUENCE [LARGE SCALE GENOMIC DNA]</scope>
    <source>
        <strain evidence="20">DASCIFA01</strain>
        <tissue evidence="20">Testis</tissue>
    </source>
</reference>
<dbReference type="InterPro" id="IPR019734">
    <property type="entry name" value="TPR_rpt"/>
</dbReference>
<feature type="region of interest" description="Disordered" evidence="18">
    <location>
        <begin position="857"/>
        <end position="902"/>
    </location>
</feature>
<feature type="region of interest" description="Disordered" evidence="18">
    <location>
        <begin position="1896"/>
        <end position="2018"/>
    </location>
</feature>
<feature type="compositionally biased region" description="Acidic residues" evidence="18">
    <location>
        <begin position="2697"/>
        <end position="2710"/>
    </location>
</feature>
<keyword evidence="4" id="KW-0158">Chromosome</keyword>
<dbReference type="Pfam" id="PF13516">
    <property type="entry name" value="LRR_6"/>
    <property type="match status" value="1"/>
</dbReference>
<dbReference type="GO" id="GO:0031491">
    <property type="term" value="F:nucleosome binding"/>
    <property type="evidence" value="ECO:0007669"/>
    <property type="project" value="TreeGrafter"/>
</dbReference>
<feature type="region of interest" description="Disordered" evidence="18">
    <location>
        <begin position="1020"/>
        <end position="1049"/>
    </location>
</feature>
<dbReference type="GO" id="GO:0006281">
    <property type="term" value="P:DNA repair"/>
    <property type="evidence" value="ECO:0007669"/>
    <property type="project" value="UniProtKB-KW"/>
</dbReference>
<keyword evidence="11" id="KW-0539">Nucleus</keyword>
<keyword evidence="10" id="KW-0234">DNA repair</keyword>
<feature type="region of interest" description="Disordered" evidence="18">
    <location>
        <begin position="2672"/>
        <end position="2710"/>
    </location>
</feature>
<dbReference type="InterPro" id="IPR026212">
    <property type="entry name" value="Cep78"/>
</dbReference>
<dbReference type="InterPro" id="IPR033053">
    <property type="entry name" value="Hir3/CABIN1"/>
</dbReference>
<dbReference type="InterPro" id="IPR032675">
    <property type="entry name" value="LRR_dom_sf"/>
</dbReference>
<feature type="compositionally biased region" description="Basic and acidic residues" evidence="18">
    <location>
        <begin position="1797"/>
        <end position="1813"/>
    </location>
</feature>
<feature type="compositionally biased region" description="Basic and acidic residues" evidence="18">
    <location>
        <begin position="2604"/>
        <end position="2613"/>
    </location>
</feature>
<dbReference type="Pfam" id="PF09047">
    <property type="entry name" value="MEF2_binding"/>
    <property type="match status" value="1"/>
</dbReference>
<keyword evidence="6" id="KW-0677">Repeat</keyword>
<evidence type="ECO:0000256" key="17">
    <source>
        <dbReference type="SAM" id="Coils"/>
    </source>
</evidence>
<feature type="compositionally biased region" description="Polar residues" evidence="18">
    <location>
        <begin position="1026"/>
        <end position="1049"/>
    </location>
</feature>
<feature type="compositionally biased region" description="Low complexity" evidence="18">
    <location>
        <begin position="860"/>
        <end position="873"/>
    </location>
</feature>
<feature type="coiled-coil region" evidence="17">
    <location>
        <begin position="420"/>
        <end position="477"/>
    </location>
</feature>
<evidence type="ECO:0000313" key="20">
    <source>
        <dbReference type="EMBL" id="RXN28793.1"/>
    </source>
</evidence>
<organism evidence="20 21">
    <name type="scientific">Labeo rohita</name>
    <name type="common">Indian major carp</name>
    <name type="synonym">Cyprinus rohita</name>
    <dbReference type="NCBI Taxonomy" id="84645"/>
    <lineage>
        <taxon>Eukaryota</taxon>
        <taxon>Metazoa</taxon>
        <taxon>Chordata</taxon>
        <taxon>Craniata</taxon>
        <taxon>Vertebrata</taxon>
        <taxon>Euteleostomi</taxon>
        <taxon>Actinopterygii</taxon>
        <taxon>Neopterygii</taxon>
        <taxon>Teleostei</taxon>
        <taxon>Ostariophysi</taxon>
        <taxon>Cypriniformes</taxon>
        <taxon>Cyprinidae</taxon>
        <taxon>Labeoninae</taxon>
        <taxon>Labeonini</taxon>
        <taxon>Labeo</taxon>
    </lineage>
</organism>
<feature type="compositionally biased region" description="Polar residues" evidence="18">
    <location>
        <begin position="2205"/>
        <end position="2217"/>
    </location>
</feature>
<evidence type="ECO:0000256" key="1">
    <source>
        <dbReference type="ARBA" id="ARBA00004123"/>
    </source>
</evidence>
<dbReference type="SUPFAM" id="SSF52047">
    <property type="entry name" value="RNI-like"/>
    <property type="match status" value="1"/>
</dbReference>
<evidence type="ECO:0000259" key="19">
    <source>
        <dbReference type="Pfam" id="PF09047"/>
    </source>
</evidence>
<dbReference type="EMBL" id="QBIY01011827">
    <property type="protein sequence ID" value="RXN28793.1"/>
    <property type="molecule type" value="Genomic_DNA"/>
</dbReference>
<evidence type="ECO:0000256" key="16">
    <source>
        <dbReference type="PROSITE-ProRule" id="PRU00339"/>
    </source>
</evidence>
<feature type="compositionally biased region" description="Pro residues" evidence="18">
    <location>
        <begin position="874"/>
        <end position="895"/>
    </location>
</feature>
<evidence type="ECO:0000256" key="3">
    <source>
        <dbReference type="ARBA" id="ARBA00010999"/>
    </source>
</evidence>
<dbReference type="Gene3D" id="3.80.10.10">
    <property type="entry name" value="Ribonuclease Inhibitor"/>
    <property type="match status" value="1"/>
</dbReference>
<keyword evidence="5" id="KW-0597">Phosphoprotein</keyword>
<dbReference type="CDD" id="cd13839">
    <property type="entry name" value="MEF2_binding"/>
    <property type="match status" value="1"/>
</dbReference>
<dbReference type="InterPro" id="IPR011990">
    <property type="entry name" value="TPR-like_helical_dom_sf"/>
</dbReference>
<dbReference type="GO" id="GO:0006325">
    <property type="term" value="P:chromatin organization"/>
    <property type="evidence" value="ECO:0007669"/>
    <property type="project" value="UniProtKB-KW"/>
</dbReference>
<evidence type="ECO:0000256" key="8">
    <source>
        <dbReference type="ARBA" id="ARBA00022803"/>
    </source>
</evidence>
<evidence type="ECO:0007829" key="22">
    <source>
        <dbReference type="PeptideAtlas" id="A0A498N967"/>
    </source>
</evidence>
<keyword evidence="8 16" id="KW-0802">TPR repeat</keyword>
<evidence type="ECO:0000256" key="14">
    <source>
        <dbReference type="ARBA" id="ARBA00071005"/>
    </source>
</evidence>
<sequence length="2710" mass="303715">MLEPAQIRRRGAQDFEGYYDHVCAAQGSAPVRAVKASLSRGMLEFNPDHISLTDWTPILSALAINKHLQHVAIKSCHLTSTGAQTHYVVYSMASKTSVQPSTNDSQMKISFYRSHSKKKTPVIHSKNMTVQLCKAVQKCLCESSSLKTLQLHGLPLREKDLTILTKGLAKSVSLEHLSLAHCAIADQGLEVICQSVKYSSMIKTVDFTSCNITWQGAEHMASIIKHQAMKRHSTAWVETLRYRKAEFEAMSGLRRITLNDNILIGDRGVMALARELAEDLWVKDNNMVKAVLKKVLMNTKSHDSQYLWLKPPSPKSTLDQSRQSRRKNAGKATYRIGSRRSSSVNPAWRPPRPGSVGYVPWRTAARADLQRGASQADGMTDQSFQNATSVRVTVETESESEEVDGAYVPSPQEKITSYQFRRLQRENNRLQVELEECRLRLAEERNNRLKTNSRLVEVQLELENERLRSLNQSLSEAHLSTSVLEDEHVLESIESSFQKFHAFLDLLKDAGWQTSFNLNRGLIQNLLLTLKTFSGFIPNRKFLKVQCSMWFYSWILMLFSFVDYEVLFIICLQFHDTKLIEAEAFALYHKALDLQKHDKFDESAKAYHELLKTPLLKEAVASEDEKVGLKHPGLMLKYSTYKNLASLAVLRDDLDTAMDFYVQAVMLDSTDVNMWYKMGKLALRKASMPLARHAFEVGLRCNPDHWPCLDSLITVLYALSDYSCCLYYICKALEKDTGYSKGRVLKEKIFEEQPCLRRDSMKMFSKLDVSVQYVDVDEEEAHSIVEEALELRRQRQAKLTRHPVADLQLVQPIKYFTWKSVGESFLAMYKHQNACLVPRPDFGRRIDLSMYRDPDCLVQTPTSAPTPTIAASDPPQPPVPVSIPQAPPAPTPGPSSPSASLPPSIELIIQSQAQPCAAAGVPQSQNVIEITTTTTVTTTAANGTEDVAVTTVTTTALDAALNDKVKKGTKRKRVVEDTVETAKRRSARVRNTKCKKEEKIDFQELLLKFLPSRLKKFEDDEDEESLSNMDSQCDSKPDSQLNRGSNSSEYIGSMESERKEVHAFLLANMQNGGILELMMRYLKAVGQKFLEEWPSGLGTVVLDLFNCWRKHSAGLPNPLLRDSTNQHIKEMMLMCLCCLELQLEQKSMMKGKNMSQRKTMSGSGRNCEDADGPETRFQTDIFLLTMAASQRDLFEDDWLSFAVRVHWLKARYLAFQGDMEEALECYDMCSGLLRSQTSEMEKITILLRNLSVDNAISIEEIEKKLKSLERCQSLEEIQRMFDTGDYQSVVRLLQPTLSFGHGSARLKPLDYISSAPERPAQLLLLQSSLLRLKDYSSCLETSEVSLNEAIQHLNSALPSSPTAKEEWVSTITALLKGIESCITDKPELLNHTPRSTNLPRLANNLIQVRVLREKLSGHENLPYKEDLETALEQCFFCLYAYPSKKSKARYLEEHSAPQVELHWDDAVFMFEYFKPKTLPEFDSYKTSTVSADLANLLKRLSGIIPRNDGPTLPVDDVSAYIEGGALKVPALPEGATPAPPVVNELYYLLADYHFKNKEQSKAIKFYMHDISLCPNRFDSWAGMALARASRIQDKLNSNELRSDGPIWKNSLAVLTCFKRALEIDGSNLSLWIEYGTMSYALHSFASRQLKQWKQELPPDLIKQMEERRDSMLETSSQCFQSASRCDGDEEEWLIHYMLGKIAEKRKLPPKDYLLLYKKSAHYLHEEAARYPRKIHYHNPPDLAMEALELFFRLSATILKLLENEEDDGEQSEQQTKLLEYELFFSMLSEAAVGPFARGEEKTAPKTSSDKEKLPSINDEDSRSSVGVSTCPAALATSSVTSVVAPTTSLPGDGAAGASSPPYTVTPVDHDYIKQQSQDSVAGMSDSSSLQDVFMDATSSQDSSHKVDPGKCSIFTEESNATGKEKPATVEDTGPLEDKNMDISSATLSQESSVTQESSDTTLSITSPEASVPKTPTTDTLTQAPPLPLHTGHPHRHHPQTSSSSEGKRRPEPPPPLEVIELPKCLPPGWREQKKTLVDVCVRSLFLCLSRFPQHYKSLYRLAHLYAYSKTHKNLQWARDVLLGSSVPWQQLKHMPAQGLFCERNKTNLFNGIWRIPVDEIDRPGSFASHMNRSIVLLLDVLSQLKDHHTLFKISLMLQRTPDQGKKYLRDVDRQVLAKRAFFFTVKVLEDNLDKLTGVSDPPKPSATSMGEMTTADVSNRPPAVEDPKCSHTTQPKAGLPDTPTATGSETGPPGMPQQRSATLQLSLEPVTQATGAAVHPREGTSGLVEPMELGLGSWPAASKFRDPQTPVETGPQEQGVVKTTAEEADKVPESSRASELSLEELSISSKQQQLQNQMNAAKGALTVVTTPTASNPTPLPSTPEAGLQQRPNRKRKLLDDVESGKTLLLDAYRVWQQGQKGMTYDLRRIEKIMSETYMLIKQVDEDVALDQAVKFCQIQMATSAQRQSSSDAPSTPKFSKDQRDIFFPASFSTPCLHSHTYTASTQDGEAKLSKTPRPLLIQPQTHSTPTQIYCPPSSQPDQSQQRKTPSQPIASMAFLPQTEDREEPVTEGLLYRQQESHLCQQMKMATVSQIHSTQEWADSDQSKQGDASRIRSRIPPNMPKLVIPSTVTKFPPEITVTPPTPTLLSPKGSISEETKQKLKNVILSSQSAANVKKDTLAQPALEVQETSSQESSLESESDEEDDYMDI</sequence>
<protein>
    <recommendedName>
        <fullName evidence="14">Calcineurin-binding protein cabin-1</fullName>
    </recommendedName>
    <alternativeName>
        <fullName evidence="15">Calcineurin inhibitor</fullName>
    </alternativeName>
    <alternativeName>
        <fullName evidence="13">NF-kappa-B inhibitor-like protein 2</fullName>
    </alternativeName>
    <alternativeName>
        <fullName evidence="12">Nuclear factor of kappa light polypeptide gene enhancer in B-cells inhibitor-like 2</fullName>
    </alternativeName>
</protein>
<feature type="domain" description="Calcineurin-binding protein cabin-1 MEF2-binding" evidence="19">
    <location>
        <begin position="2646"/>
        <end position="2680"/>
    </location>
</feature>
<keyword evidence="17" id="KW-0175">Coiled coil</keyword>
<evidence type="ECO:0000256" key="4">
    <source>
        <dbReference type="ARBA" id="ARBA00022454"/>
    </source>
</evidence>
<dbReference type="GO" id="GO:0005634">
    <property type="term" value="C:nucleus"/>
    <property type="evidence" value="ECO:0007669"/>
    <property type="project" value="UniProtKB-SubCell"/>
</dbReference>
<evidence type="ECO:0000256" key="11">
    <source>
        <dbReference type="ARBA" id="ARBA00023242"/>
    </source>
</evidence>
<feature type="region of interest" description="Disordered" evidence="18">
    <location>
        <begin position="2304"/>
        <end position="2340"/>
    </location>
</feature>
<dbReference type="SMART" id="SM00028">
    <property type="entry name" value="TPR"/>
    <property type="match status" value="4"/>
</dbReference>
<evidence type="ECO:0000256" key="10">
    <source>
        <dbReference type="ARBA" id="ARBA00023204"/>
    </source>
</evidence>
<dbReference type="InterPro" id="IPR001611">
    <property type="entry name" value="Leu-rich_rpt"/>
</dbReference>
<dbReference type="PRINTS" id="PR02062">
    <property type="entry name" value="CENTROSOME78"/>
</dbReference>
<evidence type="ECO:0000256" key="18">
    <source>
        <dbReference type="SAM" id="MobiDB-lite"/>
    </source>
</evidence>
<evidence type="ECO:0000256" key="13">
    <source>
        <dbReference type="ARBA" id="ARBA00033240"/>
    </source>
</evidence>
<keyword evidence="7" id="KW-0227">DNA damage</keyword>